<evidence type="ECO:0000256" key="2">
    <source>
        <dbReference type="RuleBase" id="RU004508"/>
    </source>
</evidence>
<dbReference type="RefSeq" id="WP_378250282.1">
    <property type="nucleotide sequence ID" value="NZ_JBHSKF010000016.1"/>
</dbReference>
<dbReference type="InterPro" id="IPR015422">
    <property type="entry name" value="PyrdxlP-dep_Trfase_small"/>
</dbReference>
<dbReference type="Proteomes" id="UP001596157">
    <property type="component" value="Unassembled WGS sequence"/>
</dbReference>
<accession>A0ABW0ESJ5</accession>
<comment type="caution">
    <text evidence="3">The sequence shown here is derived from an EMBL/GenBank/DDBJ whole genome shotgun (WGS) entry which is preliminary data.</text>
</comment>
<organism evidence="3 4">
    <name type="scientific">Actinokineospora guangxiensis</name>
    <dbReference type="NCBI Taxonomy" id="1490288"/>
    <lineage>
        <taxon>Bacteria</taxon>
        <taxon>Bacillati</taxon>
        <taxon>Actinomycetota</taxon>
        <taxon>Actinomycetes</taxon>
        <taxon>Pseudonocardiales</taxon>
        <taxon>Pseudonocardiaceae</taxon>
        <taxon>Actinokineospora</taxon>
    </lineage>
</organism>
<keyword evidence="2" id="KW-0663">Pyridoxal phosphate</keyword>
<dbReference type="EMBL" id="JBHSKF010000016">
    <property type="protein sequence ID" value="MFC5290393.1"/>
    <property type="molecule type" value="Genomic_DNA"/>
</dbReference>
<evidence type="ECO:0000313" key="4">
    <source>
        <dbReference type="Proteomes" id="UP001596157"/>
    </source>
</evidence>
<evidence type="ECO:0000256" key="1">
    <source>
        <dbReference type="ARBA" id="ARBA00001933"/>
    </source>
</evidence>
<dbReference type="SUPFAM" id="SSF53383">
    <property type="entry name" value="PLP-dependent transferases"/>
    <property type="match status" value="1"/>
</dbReference>
<evidence type="ECO:0000313" key="3">
    <source>
        <dbReference type="EMBL" id="MFC5290393.1"/>
    </source>
</evidence>
<keyword evidence="3" id="KW-0032">Aminotransferase</keyword>
<dbReference type="InterPro" id="IPR000653">
    <property type="entry name" value="DegT/StrS_aminotransferase"/>
</dbReference>
<name>A0ABW0ESJ5_9PSEU</name>
<proteinExistence type="inferred from homology"/>
<dbReference type="GO" id="GO:0008483">
    <property type="term" value="F:transaminase activity"/>
    <property type="evidence" value="ECO:0007669"/>
    <property type="project" value="UniProtKB-KW"/>
</dbReference>
<dbReference type="InterPro" id="IPR015421">
    <property type="entry name" value="PyrdxlP-dep_Trfase_major"/>
</dbReference>
<keyword evidence="4" id="KW-1185">Reference proteome</keyword>
<sequence>MAIQASRPDVGEAELRYVTEAVRSGWLTAAGPFVKRFESEFAAYTGQEHGVTCASGTAALHLALRALGVGPGDEVIVPEFTFVASAWAVTYLGATPVFVDVKDDLLIDPGLVEAAITERTKVIMPVHVHGRRCDMAAIMRLAFDYGLRVVEDSAEAHGIPVVGDIGCFSLYANKIITAGEGGICVTSDRWLAEQMKHLRGMAIGPAHDFMHKKLAYTYRMTNLQAAVALGQFERIEEFLAQRAAIADHYDKGLADIAEITPMPARDVLWMYDLRAARREELRAFLADAEIETRPFFPPMSRQPMYLDPSWPELNAARLAADGLCLPTYNGMTRAEQDHVIEHVRRFHGA</sequence>
<gene>
    <name evidence="3" type="ORF">ACFPM7_25350</name>
</gene>
<dbReference type="PANTHER" id="PTHR30244:SF34">
    <property type="entry name" value="DTDP-4-AMINO-4,6-DIDEOXYGALACTOSE TRANSAMINASE"/>
    <property type="match status" value="1"/>
</dbReference>
<dbReference type="PANTHER" id="PTHR30244">
    <property type="entry name" value="TRANSAMINASE"/>
    <property type="match status" value="1"/>
</dbReference>
<dbReference type="CDD" id="cd00616">
    <property type="entry name" value="AHBA_syn"/>
    <property type="match status" value="1"/>
</dbReference>
<comment type="cofactor">
    <cofactor evidence="1">
        <name>pyridoxal 5'-phosphate</name>
        <dbReference type="ChEBI" id="CHEBI:597326"/>
    </cofactor>
</comment>
<dbReference type="PIRSF" id="PIRSF000390">
    <property type="entry name" value="PLP_StrS"/>
    <property type="match status" value="1"/>
</dbReference>
<dbReference type="InterPro" id="IPR015424">
    <property type="entry name" value="PyrdxlP-dep_Trfase"/>
</dbReference>
<protein>
    <submittedName>
        <fullName evidence="3">DegT/DnrJ/EryC1/StrS family aminotransferase</fullName>
    </submittedName>
</protein>
<comment type="similarity">
    <text evidence="2">Belongs to the DegT/DnrJ/EryC1 family.</text>
</comment>
<dbReference type="Pfam" id="PF01041">
    <property type="entry name" value="DegT_DnrJ_EryC1"/>
    <property type="match status" value="1"/>
</dbReference>
<dbReference type="Gene3D" id="3.90.1150.10">
    <property type="entry name" value="Aspartate Aminotransferase, domain 1"/>
    <property type="match status" value="1"/>
</dbReference>
<keyword evidence="3" id="KW-0808">Transferase</keyword>
<reference evidence="4" key="1">
    <citation type="journal article" date="2019" name="Int. J. Syst. Evol. Microbiol.">
        <title>The Global Catalogue of Microorganisms (GCM) 10K type strain sequencing project: providing services to taxonomists for standard genome sequencing and annotation.</title>
        <authorList>
            <consortium name="The Broad Institute Genomics Platform"/>
            <consortium name="The Broad Institute Genome Sequencing Center for Infectious Disease"/>
            <person name="Wu L."/>
            <person name="Ma J."/>
        </authorList>
    </citation>
    <scope>NUCLEOTIDE SEQUENCE [LARGE SCALE GENOMIC DNA]</scope>
    <source>
        <strain evidence="4">CCUG 59778</strain>
    </source>
</reference>
<dbReference type="Gene3D" id="3.40.640.10">
    <property type="entry name" value="Type I PLP-dependent aspartate aminotransferase-like (Major domain)"/>
    <property type="match status" value="1"/>
</dbReference>